<sequence>MVEKDKETEKEEEKEAEKEKEEEKEAEKEKEIEPVVNEGMSLEKMTDSEDTEPLSKVLVRTEKSTSDEESMSIDDILAQIPDNMMLPSVTAVEPTRIKFGLGIEIKGVKNGDWYKNSLPQIAIVVKVKAPLVEKYEIKGHPA</sequence>
<feature type="region of interest" description="Disordered" evidence="1">
    <location>
        <begin position="1"/>
        <end position="72"/>
    </location>
</feature>
<keyword evidence="3" id="KW-1185">Reference proteome</keyword>
<evidence type="ECO:0000313" key="2">
    <source>
        <dbReference type="EMBL" id="KZV49160.1"/>
    </source>
</evidence>
<dbReference type="EMBL" id="KQ993297">
    <property type="protein sequence ID" value="KZV49160.1"/>
    <property type="molecule type" value="Genomic_DNA"/>
</dbReference>
<dbReference type="Proteomes" id="UP000250235">
    <property type="component" value="Unassembled WGS sequence"/>
</dbReference>
<protein>
    <recommendedName>
        <fullName evidence="4">Splicing factor 3B subunit 1-like</fullName>
    </recommendedName>
</protein>
<evidence type="ECO:0000256" key="1">
    <source>
        <dbReference type="SAM" id="MobiDB-lite"/>
    </source>
</evidence>
<evidence type="ECO:0000313" key="3">
    <source>
        <dbReference type="Proteomes" id="UP000250235"/>
    </source>
</evidence>
<feature type="compositionally biased region" description="Basic and acidic residues" evidence="1">
    <location>
        <begin position="1"/>
        <end position="33"/>
    </location>
</feature>
<accession>A0A2Z7CQ12</accession>
<proteinExistence type="predicted"/>
<reference evidence="2 3" key="1">
    <citation type="journal article" date="2015" name="Proc. Natl. Acad. Sci. U.S.A.">
        <title>The resurrection genome of Boea hygrometrica: A blueprint for survival of dehydration.</title>
        <authorList>
            <person name="Xiao L."/>
            <person name="Yang G."/>
            <person name="Zhang L."/>
            <person name="Yang X."/>
            <person name="Zhao S."/>
            <person name="Ji Z."/>
            <person name="Zhou Q."/>
            <person name="Hu M."/>
            <person name="Wang Y."/>
            <person name="Chen M."/>
            <person name="Xu Y."/>
            <person name="Jin H."/>
            <person name="Xiao X."/>
            <person name="Hu G."/>
            <person name="Bao F."/>
            <person name="Hu Y."/>
            <person name="Wan P."/>
            <person name="Li L."/>
            <person name="Deng X."/>
            <person name="Kuang T."/>
            <person name="Xiang C."/>
            <person name="Zhu J.K."/>
            <person name="Oliver M.J."/>
            <person name="He Y."/>
        </authorList>
    </citation>
    <scope>NUCLEOTIDE SEQUENCE [LARGE SCALE GENOMIC DNA]</scope>
    <source>
        <strain evidence="3">cv. XS01</strain>
    </source>
</reference>
<name>A0A2Z7CQ12_9LAMI</name>
<dbReference type="AlphaFoldDB" id="A0A2Z7CQ12"/>
<evidence type="ECO:0008006" key="4">
    <source>
        <dbReference type="Google" id="ProtNLM"/>
    </source>
</evidence>
<organism evidence="2 3">
    <name type="scientific">Dorcoceras hygrometricum</name>
    <dbReference type="NCBI Taxonomy" id="472368"/>
    <lineage>
        <taxon>Eukaryota</taxon>
        <taxon>Viridiplantae</taxon>
        <taxon>Streptophyta</taxon>
        <taxon>Embryophyta</taxon>
        <taxon>Tracheophyta</taxon>
        <taxon>Spermatophyta</taxon>
        <taxon>Magnoliopsida</taxon>
        <taxon>eudicotyledons</taxon>
        <taxon>Gunneridae</taxon>
        <taxon>Pentapetalae</taxon>
        <taxon>asterids</taxon>
        <taxon>lamiids</taxon>
        <taxon>Lamiales</taxon>
        <taxon>Gesneriaceae</taxon>
        <taxon>Didymocarpoideae</taxon>
        <taxon>Trichosporeae</taxon>
        <taxon>Loxocarpinae</taxon>
        <taxon>Dorcoceras</taxon>
    </lineage>
</organism>
<gene>
    <name evidence="2" type="ORF">F511_42836</name>
</gene>